<accession>A0ABY1N0Z4</accession>
<dbReference type="InterPro" id="IPR003346">
    <property type="entry name" value="Transposase_20"/>
</dbReference>
<name>A0ABY1N0Z4_9ACTN</name>
<dbReference type="EMBL" id="FXTG01000004">
    <property type="protein sequence ID" value="SMO70221.1"/>
    <property type="molecule type" value="Genomic_DNA"/>
</dbReference>
<dbReference type="InterPro" id="IPR047650">
    <property type="entry name" value="Transpos_IS110"/>
</dbReference>
<gene>
    <name evidence="3" type="ORF">SAMN06265174_10450</name>
</gene>
<organism evidence="3 4">
    <name type="scientific">Dietzia kunjamensis subsp. schimae</name>
    <dbReference type="NCBI Taxonomy" id="498198"/>
    <lineage>
        <taxon>Bacteria</taxon>
        <taxon>Bacillati</taxon>
        <taxon>Actinomycetota</taxon>
        <taxon>Actinomycetes</taxon>
        <taxon>Mycobacteriales</taxon>
        <taxon>Dietziaceae</taxon>
        <taxon>Dietzia</taxon>
    </lineage>
</organism>
<dbReference type="Pfam" id="PF02371">
    <property type="entry name" value="Transposase_20"/>
    <property type="match status" value="1"/>
</dbReference>
<reference evidence="3 4" key="1">
    <citation type="submission" date="2017-05" db="EMBL/GenBank/DDBJ databases">
        <authorList>
            <person name="Varghese N."/>
            <person name="Submissions S."/>
        </authorList>
    </citation>
    <scope>NUCLEOTIDE SEQUENCE [LARGE SCALE GENOMIC DNA]</scope>
    <source>
        <strain evidence="3 4">DSM 45139</strain>
    </source>
</reference>
<dbReference type="NCBIfam" id="NF033542">
    <property type="entry name" value="transpos_IS110"/>
    <property type="match status" value="1"/>
</dbReference>
<dbReference type="PANTHER" id="PTHR33055:SF16">
    <property type="entry name" value="TRANSPOSASE FOR INSERTION SEQUENCE ELEMENT IS1547"/>
    <property type="match status" value="1"/>
</dbReference>
<evidence type="ECO:0000313" key="4">
    <source>
        <dbReference type="Proteomes" id="UP000315460"/>
    </source>
</evidence>
<dbReference type="PANTHER" id="PTHR33055">
    <property type="entry name" value="TRANSPOSASE FOR INSERTION SEQUENCE ELEMENT IS1111A"/>
    <property type="match status" value="1"/>
</dbReference>
<dbReference type="RefSeq" id="WP_154830022.1">
    <property type="nucleotide sequence ID" value="NZ_BAAAQH010000012.1"/>
</dbReference>
<dbReference type="InterPro" id="IPR002525">
    <property type="entry name" value="Transp_IS110-like_N"/>
</dbReference>
<proteinExistence type="predicted"/>
<feature type="domain" description="Transposase IS110-like N-terminal" evidence="1">
    <location>
        <begin position="12"/>
        <end position="159"/>
    </location>
</feature>
<dbReference type="Proteomes" id="UP000315460">
    <property type="component" value="Unassembled WGS sequence"/>
</dbReference>
<sequence length="342" mass="36053">MTTKCSAAKVVAGVDTHADTHHVAVVDAATGGVLGDNKFPTGRAGYTALLAFVCAFGQVLRFGVEGTNSYGAGLSRHLRAAGHTVAEVVRPNRADRRLRGKSDPLDAISAARTAMAPDRLPTPKTSDGVVEAVRVLLTTRRSAAKARTGAMQQICSILVSAPDSVREQYEPLPAKTRLERLRRLRPSGDSTDVHAVTSRCLKQLATPCGDLDREIDSIDASLRQAIGDTAPALLAAHGIGVVTAATLLVTADDNPERVTTEAGLAALCGVSPILASSGKTTRHRLNRGGDRQANCAILNHPRFPAASFSSRGGWLYAEEDRSRGQRAGAGRWCPSTAVSTRH</sequence>
<keyword evidence="4" id="KW-1185">Reference proteome</keyword>
<protein>
    <submittedName>
        <fullName evidence="3">Transposase</fullName>
    </submittedName>
</protein>
<feature type="domain" description="Transposase IS116/IS110/IS902 C-terminal" evidence="2">
    <location>
        <begin position="233"/>
        <end position="297"/>
    </location>
</feature>
<evidence type="ECO:0000313" key="3">
    <source>
        <dbReference type="EMBL" id="SMO70221.1"/>
    </source>
</evidence>
<comment type="caution">
    <text evidence="3">The sequence shown here is derived from an EMBL/GenBank/DDBJ whole genome shotgun (WGS) entry which is preliminary data.</text>
</comment>
<dbReference type="Pfam" id="PF01548">
    <property type="entry name" value="DEDD_Tnp_IS110"/>
    <property type="match status" value="1"/>
</dbReference>
<evidence type="ECO:0000259" key="1">
    <source>
        <dbReference type="Pfam" id="PF01548"/>
    </source>
</evidence>
<evidence type="ECO:0000259" key="2">
    <source>
        <dbReference type="Pfam" id="PF02371"/>
    </source>
</evidence>